<evidence type="ECO:0000259" key="4">
    <source>
        <dbReference type="Pfam" id="PF01464"/>
    </source>
</evidence>
<evidence type="ECO:0000256" key="2">
    <source>
        <dbReference type="ARBA" id="ARBA00009387"/>
    </source>
</evidence>
<dbReference type="Pfam" id="PF01464">
    <property type="entry name" value="SLT"/>
    <property type="match status" value="1"/>
</dbReference>
<comment type="similarity">
    <text evidence="1">Belongs to the transglycosylase Slt family.</text>
</comment>
<dbReference type="Pfam" id="PF05036">
    <property type="entry name" value="SPOR"/>
    <property type="match status" value="1"/>
</dbReference>
<keyword evidence="7" id="KW-1185">Reference proteome</keyword>
<dbReference type="Proteomes" id="UP001241747">
    <property type="component" value="Unassembled WGS sequence"/>
</dbReference>
<dbReference type="Gene3D" id="1.10.530.10">
    <property type="match status" value="1"/>
</dbReference>
<feature type="region of interest" description="Disordered" evidence="3">
    <location>
        <begin position="32"/>
        <end position="121"/>
    </location>
</feature>
<protein>
    <submittedName>
        <fullName evidence="6">Soluble lytic murein transglycosylase-like protein</fullName>
    </submittedName>
</protein>
<comment type="caution">
    <text evidence="6">The sequence shown here is derived from an EMBL/GenBank/DDBJ whole genome shotgun (WGS) entry which is preliminary data.</text>
</comment>
<evidence type="ECO:0000256" key="3">
    <source>
        <dbReference type="SAM" id="MobiDB-lite"/>
    </source>
</evidence>
<evidence type="ECO:0000259" key="5">
    <source>
        <dbReference type="Pfam" id="PF05036"/>
    </source>
</evidence>
<gene>
    <name evidence="6" type="ORF">QOZ94_003363</name>
</gene>
<dbReference type="InterPro" id="IPR023346">
    <property type="entry name" value="Lysozyme-like_dom_sf"/>
</dbReference>
<dbReference type="PANTHER" id="PTHR37423:SF2">
    <property type="entry name" value="MEMBRANE-BOUND LYTIC MUREIN TRANSGLYCOSYLASE C"/>
    <property type="match status" value="1"/>
</dbReference>
<dbReference type="InterPro" id="IPR008258">
    <property type="entry name" value="Transglycosylase_SLT_dom_1"/>
</dbReference>
<proteinExistence type="inferred from homology"/>
<dbReference type="InterPro" id="IPR007730">
    <property type="entry name" value="SPOR-like_dom"/>
</dbReference>
<dbReference type="PANTHER" id="PTHR37423">
    <property type="entry name" value="SOLUBLE LYTIC MUREIN TRANSGLYCOSYLASE-RELATED"/>
    <property type="match status" value="1"/>
</dbReference>
<dbReference type="Gene3D" id="3.30.70.1070">
    <property type="entry name" value="Sporulation related repeat"/>
    <property type="match status" value="1"/>
</dbReference>
<name>A0ABU0LHJ4_XANAG</name>
<dbReference type="SUPFAM" id="SSF53955">
    <property type="entry name" value="Lysozyme-like"/>
    <property type="match status" value="1"/>
</dbReference>
<organism evidence="6 7">
    <name type="scientific">Xanthobacter agilis</name>
    <dbReference type="NCBI Taxonomy" id="47492"/>
    <lineage>
        <taxon>Bacteria</taxon>
        <taxon>Pseudomonadati</taxon>
        <taxon>Pseudomonadota</taxon>
        <taxon>Alphaproteobacteria</taxon>
        <taxon>Hyphomicrobiales</taxon>
        <taxon>Xanthobacteraceae</taxon>
        <taxon>Xanthobacter</taxon>
    </lineage>
</organism>
<feature type="domain" description="Transglycosylase SLT" evidence="4">
    <location>
        <begin position="131"/>
        <end position="224"/>
    </location>
</feature>
<evidence type="ECO:0000313" key="6">
    <source>
        <dbReference type="EMBL" id="MDQ0506552.1"/>
    </source>
</evidence>
<dbReference type="CDD" id="cd00254">
    <property type="entry name" value="LT-like"/>
    <property type="match status" value="1"/>
</dbReference>
<feature type="compositionally biased region" description="Pro residues" evidence="3">
    <location>
        <begin position="55"/>
        <end position="68"/>
    </location>
</feature>
<sequence length="377" mass="38271">MAPASPAPRTARRAAAVVGALILTGAAVGALLLSGGDPAPAPATRAEPGGAPGDGAPPPSPPQQPPPPREADRAKTSPIRSTAPAQESGAADATGTDRASDPAPTPAQATAPAEAGGGPQGESIDAALCRLIDGAATRAGLPAGFFTRLIWRESSFRPHVVSRAGAQGIAQFMPGTARERGLSNPFDPEQAIPASAALLADLKRQFGNLGLAAAAYNAGPGRVSGFLSGGGLPQETRAYVRLITGRTADDWAALKRRGETPPEDKDAPCLATLASLRQGAPASEAGPNALFAPWGVQISGNFSKDLALAAFQRAAQKYQAAFGDGEPVVIATRMAGRGARTFYRVRLPAQTRAEANALCARLRKAGGPCIVLSNRGP</sequence>
<accession>A0ABU0LHJ4</accession>
<feature type="domain" description="SPOR" evidence="5">
    <location>
        <begin position="293"/>
        <end position="372"/>
    </location>
</feature>
<dbReference type="InterPro" id="IPR036680">
    <property type="entry name" value="SPOR-like_sf"/>
</dbReference>
<evidence type="ECO:0000313" key="7">
    <source>
        <dbReference type="Proteomes" id="UP001241747"/>
    </source>
</evidence>
<comment type="similarity">
    <text evidence="2">Belongs to the virb1 family.</text>
</comment>
<evidence type="ECO:0000256" key="1">
    <source>
        <dbReference type="ARBA" id="ARBA00007734"/>
    </source>
</evidence>
<reference evidence="6 7" key="1">
    <citation type="submission" date="2023-07" db="EMBL/GenBank/DDBJ databases">
        <title>Genomic Encyclopedia of Type Strains, Phase IV (KMG-IV): sequencing the most valuable type-strain genomes for metagenomic binning, comparative biology and taxonomic classification.</title>
        <authorList>
            <person name="Goeker M."/>
        </authorList>
    </citation>
    <scope>NUCLEOTIDE SEQUENCE [LARGE SCALE GENOMIC DNA]</scope>
    <source>
        <strain evidence="6 7">DSM 3770</strain>
    </source>
</reference>
<dbReference type="EMBL" id="JAUSVY010000008">
    <property type="protein sequence ID" value="MDQ0506552.1"/>
    <property type="molecule type" value="Genomic_DNA"/>
</dbReference>